<keyword evidence="3" id="KW-0378">Hydrolase</keyword>
<dbReference type="EMBL" id="LGKN01000004">
    <property type="protein sequence ID" value="KPL88237.1"/>
    <property type="molecule type" value="Genomic_DNA"/>
</dbReference>
<evidence type="ECO:0000313" key="2">
    <source>
        <dbReference type="EMBL" id="GAP63704.1"/>
    </source>
</evidence>
<feature type="compositionally biased region" description="Basic and acidic residues" evidence="1">
    <location>
        <begin position="98"/>
        <end position="107"/>
    </location>
</feature>
<dbReference type="InterPro" id="IPR023292">
    <property type="entry name" value="NTP_PyroPHydrolase-like_dom_sf"/>
</dbReference>
<dbReference type="SUPFAM" id="SSF101386">
    <property type="entry name" value="all-alpha NTP pyrophosphatases"/>
    <property type="match status" value="1"/>
</dbReference>
<evidence type="ECO:0000313" key="3">
    <source>
        <dbReference type="EMBL" id="KPL88237.1"/>
    </source>
</evidence>
<dbReference type="EMBL" id="BBZA01000182">
    <property type="protein sequence ID" value="GAP63704.1"/>
    <property type="molecule type" value="Genomic_DNA"/>
</dbReference>
<dbReference type="STRING" id="872965.SE16_05135"/>
<dbReference type="InterPro" id="IPR021130">
    <property type="entry name" value="PRib-ATP_PPHydrolase-like"/>
</dbReference>
<accession>A0A0M9UD69</accession>
<dbReference type="GO" id="GO:0016787">
    <property type="term" value="F:hydrolase activity"/>
    <property type="evidence" value="ECO:0007669"/>
    <property type="project" value="UniProtKB-KW"/>
</dbReference>
<evidence type="ECO:0000313" key="4">
    <source>
        <dbReference type="Proteomes" id="UP000037784"/>
    </source>
</evidence>
<dbReference type="Pfam" id="PF01503">
    <property type="entry name" value="PRA-PH"/>
    <property type="match status" value="1"/>
</dbReference>
<feature type="region of interest" description="Disordered" evidence="1">
    <location>
        <begin position="93"/>
        <end position="113"/>
    </location>
</feature>
<dbReference type="RefSeq" id="WP_054493505.1">
    <property type="nucleotide sequence ID" value="NZ_BBZA01000182.1"/>
</dbReference>
<reference evidence="4" key="3">
    <citation type="submission" date="2015-08" db="EMBL/GenBank/DDBJ databases">
        <title>Draft Genome Sequence of a Heterotrophic Facultative Anaerobic Bacterium Ardenticatena maritima Strain 110S.</title>
        <authorList>
            <person name="Kawaichi S."/>
            <person name="Yoshida T."/>
            <person name="Sako Y."/>
            <person name="Nakamura R."/>
        </authorList>
    </citation>
    <scope>NUCLEOTIDE SEQUENCE [LARGE SCALE GENOMIC DNA]</scope>
    <source>
        <strain evidence="4">110S</strain>
    </source>
</reference>
<proteinExistence type="predicted"/>
<reference evidence="2 4" key="1">
    <citation type="journal article" date="2015" name="Genome Announc.">
        <title>Draft Genome Sequence of a Heterotrophic Facultative Anaerobic Thermophilic Bacterium, Ardenticatena maritima Strain 110ST.</title>
        <authorList>
            <person name="Kawaichi S."/>
            <person name="Yoshida T."/>
            <person name="Sako Y."/>
            <person name="Nakamura R."/>
        </authorList>
    </citation>
    <scope>NUCLEOTIDE SEQUENCE [LARGE SCALE GENOMIC DNA]</scope>
    <source>
        <strain evidence="2 4">110S</strain>
    </source>
</reference>
<name>A0A0M9UD69_9CHLR</name>
<evidence type="ECO:0000313" key="5">
    <source>
        <dbReference type="Proteomes" id="UP000050502"/>
    </source>
</evidence>
<keyword evidence="4" id="KW-1185">Reference proteome</keyword>
<dbReference type="Proteomes" id="UP000050502">
    <property type="component" value="Unassembled WGS sequence"/>
</dbReference>
<protein>
    <submittedName>
        <fullName evidence="3">Nucleotide pyrophosphohydrolase</fullName>
    </submittedName>
</protein>
<dbReference type="Gene3D" id="1.10.3420.10">
    <property type="entry name" value="putative ntp pyrophosphohydrolase like domain"/>
    <property type="match status" value="1"/>
</dbReference>
<reference evidence="3 5" key="2">
    <citation type="submission" date="2015-07" db="EMBL/GenBank/DDBJ databases">
        <title>Whole genome sequence of Ardenticatena maritima DSM 23922.</title>
        <authorList>
            <person name="Hemp J."/>
            <person name="Ward L.M."/>
            <person name="Pace L.A."/>
            <person name="Fischer W.W."/>
        </authorList>
    </citation>
    <scope>NUCLEOTIDE SEQUENCE [LARGE SCALE GENOMIC DNA]</scope>
    <source>
        <strain evidence="3 5">110S</strain>
    </source>
</reference>
<sequence length="128" mass="14239">MDPLTLVREFHERFGVEIADAPTLPPPHLRELRLRLIQEEMEELCEAARQEDLPAIARELADLLYVCYGMALVYGLPIHEVFAEIHASNMSKLGPDGEPIRREDGKVLKGPNFRPPNVAALLANASSG</sequence>
<dbReference type="InParanoid" id="A0A0M9UD69"/>
<dbReference type="Proteomes" id="UP000037784">
    <property type="component" value="Unassembled WGS sequence"/>
</dbReference>
<dbReference type="AlphaFoldDB" id="A0A0M9UD69"/>
<evidence type="ECO:0000256" key="1">
    <source>
        <dbReference type="SAM" id="MobiDB-lite"/>
    </source>
</evidence>
<organism evidence="2 4">
    <name type="scientific">Ardenticatena maritima</name>
    <dbReference type="NCBI Taxonomy" id="872965"/>
    <lineage>
        <taxon>Bacteria</taxon>
        <taxon>Bacillati</taxon>
        <taxon>Chloroflexota</taxon>
        <taxon>Ardenticatenia</taxon>
        <taxon>Ardenticatenales</taxon>
        <taxon>Ardenticatenaceae</taxon>
        <taxon>Ardenticatena</taxon>
    </lineage>
</organism>
<comment type="caution">
    <text evidence="2">The sequence shown here is derived from an EMBL/GenBank/DDBJ whole genome shotgun (WGS) entry which is preliminary data.</text>
</comment>
<dbReference type="OrthoDB" id="9810101at2"/>
<gene>
    <name evidence="2" type="ORF">ARMA_2127</name>
    <name evidence="3" type="ORF">SE16_05135</name>
</gene>
<dbReference type="PATRIC" id="fig|872965.6.peg.1048"/>